<keyword evidence="1" id="KW-0175">Coiled coil</keyword>
<accession>A0A7S3CJV8</accession>
<protein>
    <submittedName>
        <fullName evidence="2">Uncharacterized protein</fullName>
    </submittedName>
</protein>
<gene>
    <name evidence="2" type="ORF">SRAS04492_LOCUS2199</name>
</gene>
<reference evidence="2" key="1">
    <citation type="submission" date="2021-01" db="EMBL/GenBank/DDBJ databases">
        <authorList>
            <person name="Corre E."/>
            <person name="Pelletier E."/>
            <person name="Niang G."/>
            <person name="Scheremetjew M."/>
            <person name="Finn R."/>
            <person name="Kale V."/>
            <person name="Holt S."/>
            <person name="Cochrane G."/>
            <person name="Meng A."/>
            <person name="Brown T."/>
            <person name="Cohen L."/>
        </authorList>
    </citation>
    <scope>NUCLEOTIDE SEQUENCE</scope>
    <source>
        <strain evidence="2">Ras09</strain>
    </source>
</reference>
<organism evidence="2">
    <name type="scientific">Strombidium rassoulzadegani</name>
    <dbReference type="NCBI Taxonomy" id="1082188"/>
    <lineage>
        <taxon>Eukaryota</taxon>
        <taxon>Sar</taxon>
        <taxon>Alveolata</taxon>
        <taxon>Ciliophora</taxon>
        <taxon>Intramacronucleata</taxon>
        <taxon>Spirotrichea</taxon>
        <taxon>Oligotrichia</taxon>
        <taxon>Strombidiidae</taxon>
        <taxon>Strombidium</taxon>
    </lineage>
</organism>
<evidence type="ECO:0000256" key="1">
    <source>
        <dbReference type="SAM" id="Coils"/>
    </source>
</evidence>
<feature type="coiled-coil region" evidence="1">
    <location>
        <begin position="2"/>
        <end position="29"/>
    </location>
</feature>
<sequence length="119" mass="13595">MIKKNLESKEQTQQELDLLQEMLMEVYQKKLQQQKQGGSFVEREPSNFQEINFAAPSNLSQSMVSNKQTERLRLANKTEETSSSIKQVPRLGGRMSMPLFQNKGFSSIKLATKNVKAVE</sequence>
<proteinExistence type="predicted"/>
<dbReference type="EMBL" id="HBIA01004170">
    <property type="protein sequence ID" value="CAE0230405.1"/>
    <property type="molecule type" value="Transcribed_RNA"/>
</dbReference>
<name>A0A7S3CJV8_9SPIT</name>
<evidence type="ECO:0000313" key="2">
    <source>
        <dbReference type="EMBL" id="CAE0230405.1"/>
    </source>
</evidence>
<dbReference type="AlphaFoldDB" id="A0A7S3CJV8"/>